<evidence type="ECO:0000256" key="7">
    <source>
        <dbReference type="ARBA" id="ARBA00067695"/>
    </source>
</evidence>
<dbReference type="Gene3D" id="2.160.10.10">
    <property type="entry name" value="Hexapeptide repeat proteins"/>
    <property type="match status" value="1"/>
</dbReference>
<dbReference type="GO" id="GO:0008374">
    <property type="term" value="F:O-acyltransferase activity"/>
    <property type="evidence" value="ECO:0007669"/>
    <property type="project" value="TreeGrafter"/>
</dbReference>
<dbReference type="AlphaFoldDB" id="A0AAE9Z5U3"/>
<keyword evidence="4" id="KW-0677">Repeat</keyword>
<dbReference type="Pfam" id="PF14602">
    <property type="entry name" value="Hexapep_2"/>
    <property type="match status" value="1"/>
</dbReference>
<accession>A0AAE9Z5U3</accession>
<evidence type="ECO:0000256" key="2">
    <source>
        <dbReference type="ARBA" id="ARBA00022458"/>
    </source>
</evidence>
<evidence type="ECO:0000256" key="4">
    <source>
        <dbReference type="ARBA" id="ARBA00022737"/>
    </source>
</evidence>
<keyword evidence="3" id="KW-0808">Transferase</keyword>
<evidence type="ECO:0000313" key="9">
    <source>
        <dbReference type="Proteomes" id="UP000032352"/>
    </source>
</evidence>
<dbReference type="InterPro" id="IPR001451">
    <property type="entry name" value="Hexapep"/>
</dbReference>
<dbReference type="KEGG" id="tvd:SG34_009845"/>
<protein>
    <recommendedName>
        <fullName evidence="7">Nodulation protein L</fullName>
    </recommendedName>
</protein>
<sequence length="172" mass="18778">MKTRFDSLTPRLIAQRQQVHEICRQFGRSPSKGNLKRLKQLFKTCGEQVVIESGFYCDYGDKISLGDRVFININCTILDGGQVVLGDDCLVGPNVQLMAVSHDTDPALRLEKHNYAQDITIGKNVWLGAGVIIIGGINIGDNSVIGAGSVVTKDVESGYLYAGNPARKIKKL</sequence>
<name>A0AAE9Z5U3_9GAMM</name>
<evidence type="ECO:0000256" key="3">
    <source>
        <dbReference type="ARBA" id="ARBA00022679"/>
    </source>
</evidence>
<dbReference type="Proteomes" id="UP000032352">
    <property type="component" value="Chromosome"/>
</dbReference>
<dbReference type="PANTHER" id="PTHR23416:SF23">
    <property type="entry name" value="ACETYLTRANSFERASE C18B11.09C-RELATED"/>
    <property type="match status" value="1"/>
</dbReference>
<comment type="function">
    <text evidence="6">Acetyltransferase implicated in the O-acetylation of Nod factors.</text>
</comment>
<keyword evidence="9" id="KW-1185">Reference proteome</keyword>
<evidence type="ECO:0000256" key="1">
    <source>
        <dbReference type="ARBA" id="ARBA00007274"/>
    </source>
</evidence>
<reference evidence="8 9" key="1">
    <citation type="journal article" date="2015" name="Genome Announc.">
        <title>Draft Genome Sequences of Marine Isolates of Thalassomonas viridans and Thalassomonas actiniarum.</title>
        <authorList>
            <person name="Olonade I."/>
            <person name="van Zyl L.J."/>
            <person name="Trindade M."/>
        </authorList>
    </citation>
    <scope>NUCLEOTIDE SEQUENCE [LARGE SCALE GENOMIC DNA]</scope>
    <source>
        <strain evidence="8 9">XOM25</strain>
    </source>
</reference>
<evidence type="ECO:0000313" key="8">
    <source>
        <dbReference type="EMBL" id="WDE07158.1"/>
    </source>
</evidence>
<dbReference type="FunFam" id="2.160.10.10:FF:000025">
    <property type="entry name" value="Hexapeptide-repeat containing-acetyltransferase"/>
    <property type="match status" value="1"/>
</dbReference>
<dbReference type="InterPro" id="IPR051159">
    <property type="entry name" value="Hexapeptide_acetyltransf"/>
</dbReference>
<dbReference type="Pfam" id="PF00132">
    <property type="entry name" value="Hexapep"/>
    <property type="match status" value="1"/>
</dbReference>
<dbReference type="SUPFAM" id="SSF51161">
    <property type="entry name" value="Trimeric LpxA-like enzymes"/>
    <property type="match status" value="1"/>
</dbReference>
<keyword evidence="2" id="KW-0536">Nodulation</keyword>
<dbReference type="PROSITE" id="PS00101">
    <property type="entry name" value="HEXAPEP_TRANSFERASES"/>
    <property type="match status" value="1"/>
</dbReference>
<keyword evidence="5" id="KW-0012">Acyltransferase</keyword>
<gene>
    <name evidence="8" type="ORF">SG34_009845</name>
</gene>
<dbReference type="CDD" id="cd03357">
    <property type="entry name" value="LbH_MAT_GAT"/>
    <property type="match status" value="1"/>
</dbReference>
<comment type="similarity">
    <text evidence="1">Belongs to the transferase hexapeptide repeat family.</text>
</comment>
<dbReference type="EMBL" id="CP059733">
    <property type="protein sequence ID" value="WDE07158.1"/>
    <property type="molecule type" value="Genomic_DNA"/>
</dbReference>
<proteinExistence type="inferred from homology"/>
<organism evidence="8 9">
    <name type="scientific">Thalassomonas viridans</name>
    <dbReference type="NCBI Taxonomy" id="137584"/>
    <lineage>
        <taxon>Bacteria</taxon>
        <taxon>Pseudomonadati</taxon>
        <taxon>Pseudomonadota</taxon>
        <taxon>Gammaproteobacteria</taxon>
        <taxon>Alteromonadales</taxon>
        <taxon>Colwelliaceae</taxon>
        <taxon>Thalassomonas</taxon>
    </lineage>
</organism>
<evidence type="ECO:0000256" key="6">
    <source>
        <dbReference type="ARBA" id="ARBA00055587"/>
    </source>
</evidence>
<dbReference type="InterPro" id="IPR011004">
    <property type="entry name" value="Trimer_LpxA-like_sf"/>
</dbReference>
<reference evidence="8 9" key="2">
    <citation type="journal article" date="2022" name="Mar. Drugs">
        <title>Bioassay-Guided Fractionation Leads to the Detection of Cholic Acid Generated by the Rare Thalassomonas sp.</title>
        <authorList>
            <person name="Pheiffer F."/>
            <person name="Schneider Y.K."/>
            <person name="Hansen E.H."/>
            <person name="Andersen J.H."/>
            <person name="Isaksson J."/>
            <person name="Busche T."/>
            <person name="R C."/>
            <person name="Kalinowski J."/>
            <person name="Zyl L.V."/>
            <person name="Trindade M."/>
        </authorList>
    </citation>
    <scope>NUCLEOTIDE SEQUENCE [LARGE SCALE GENOMIC DNA]</scope>
    <source>
        <strain evidence="8 9">XOM25</strain>
    </source>
</reference>
<dbReference type="RefSeq" id="WP_044842556.1">
    <property type="nucleotide sequence ID" value="NZ_CP059733.1"/>
</dbReference>
<dbReference type="InterPro" id="IPR018357">
    <property type="entry name" value="Hexapep_transf_CS"/>
</dbReference>
<evidence type="ECO:0000256" key="5">
    <source>
        <dbReference type="ARBA" id="ARBA00023315"/>
    </source>
</evidence>
<dbReference type="PANTHER" id="PTHR23416">
    <property type="entry name" value="SIALIC ACID SYNTHASE-RELATED"/>
    <property type="match status" value="1"/>
</dbReference>